<dbReference type="EMBL" id="KV428028">
    <property type="protein sequence ID" value="KZT40799.1"/>
    <property type="molecule type" value="Genomic_DNA"/>
</dbReference>
<dbReference type="Gene3D" id="3.30.160.60">
    <property type="entry name" value="Classic Zinc Finger"/>
    <property type="match status" value="1"/>
</dbReference>
<feature type="domain" description="C2H2-type" evidence="7">
    <location>
        <begin position="94"/>
        <end position="125"/>
    </location>
</feature>
<dbReference type="InterPro" id="IPR013087">
    <property type="entry name" value="Znf_C2H2_type"/>
</dbReference>
<dbReference type="GO" id="GO:0000981">
    <property type="term" value="F:DNA-binding transcription factor activity, RNA polymerase II-specific"/>
    <property type="evidence" value="ECO:0007669"/>
    <property type="project" value="TreeGrafter"/>
</dbReference>
<dbReference type="Pfam" id="PF00096">
    <property type="entry name" value="zf-C2H2"/>
    <property type="match status" value="1"/>
</dbReference>
<evidence type="ECO:0000256" key="1">
    <source>
        <dbReference type="ARBA" id="ARBA00022723"/>
    </source>
</evidence>
<feature type="region of interest" description="Disordered" evidence="6">
    <location>
        <begin position="203"/>
        <end position="249"/>
    </location>
</feature>
<dbReference type="Proteomes" id="UP000076798">
    <property type="component" value="Unassembled WGS sequence"/>
</dbReference>
<keyword evidence="2" id="KW-0677">Repeat</keyword>
<dbReference type="PROSITE" id="PS50157">
    <property type="entry name" value="ZINC_FINGER_C2H2_2"/>
    <property type="match status" value="3"/>
</dbReference>
<keyword evidence="4" id="KW-0862">Zinc</keyword>
<evidence type="ECO:0000256" key="4">
    <source>
        <dbReference type="ARBA" id="ARBA00022833"/>
    </source>
</evidence>
<sequence length="348" mass="38862">MVHWPHICYHIPPHPTFLHRWMARTKTPKQNSSARPRASKPRKPIDPTQRKPRAKKGSTRPEDGHVCPVCFKVYTRATDLVRHSRSHSDDPRPFKCEFEGCDGEFAQKGALEQHQRSGVHLDLQIYPCIWPGVKCSKTFNDPSSRSRHHYFIHGPGSHMYYYCGCGAKRPSGLKNHHDKKHALAGTPYKLPEPEPLRGVAADQVATNRESGHSEDSENIYENHVEGSNTPSTVDSSSESPSTPLSHSNMTSSIFASNKSIPSFSTLSSQPMVLMHVAASPRQRLPPLPGKLARTTKISSMKTVTSKIKLPTSNSRHNGVHKYSRAVASPPKAKNRWSLSWILSSAEHV</sequence>
<reference evidence="8 9" key="1">
    <citation type="journal article" date="2016" name="Mol. Biol. Evol.">
        <title>Comparative Genomics of Early-Diverging Mushroom-Forming Fungi Provides Insights into the Origins of Lignocellulose Decay Capabilities.</title>
        <authorList>
            <person name="Nagy L.G."/>
            <person name="Riley R."/>
            <person name="Tritt A."/>
            <person name="Adam C."/>
            <person name="Daum C."/>
            <person name="Floudas D."/>
            <person name="Sun H."/>
            <person name="Yadav J.S."/>
            <person name="Pangilinan J."/>
            <person name="Larsson K.H."/>
            <person name="Matsuura K."/>
            <person name="Barry K."/>
            <person name="Labutti K."/>
            <person name="Kuo R."/>
            <person name="Ohm R.A."/>
            <person name="Bhattacharya S.S."/>
            <person name="Shirouzu T."/>
            <person name="Yoshinaga Y."/>
            <person name="Martin F.M."/>
            <person name="Grigoriev I.V."/>
            <person name="Hibbett D.S."/>
        </authorList>
    </citation>
    <scope>NUCLEOTIDE SEQUENCE [LARGE SCALE GENOMIC DNA]</scope>
    <source>
        <strain evidence="8 9">HHB10207 ss-3</strain>
    </source>
</reference>
<proteinExistence type="predicted"/>
<feature type="compositionally biased region" description="Low complexity" evidence="6">
    <location>
        <begin position="227"/>
        <end position="247"/>
    </location>
</feature>
<dbReference type="SUPFAM" id="SSF57667">
    <property type="entry name" value="beta-beta-alpha zinc fingers"/>
    <property type="match status" value="1"/>
</dbReference>
<evidence type="ECO:0000256" key="3">
    <source>
        <dbReference type="ARBA" id="ARBA00022771"/>
    </source>
</evidence>
<evidence type="ECO:0000259" key="7">
    <source>
        <dbReference type="PROSITE" id="PS50157"/>
    </source>
</evidence>
<keyword evidence="3 5" id="KW-0863">Zinc-finger</keyword>
<gene>
    <name evidence="8" type="ORF">SISSUDRAFT_428893</name>
</gene>
<name>A0A166FM53_9AGAM</name>
<evidence type="ECO:0000256" key="2">
    <source>
        <dbReference type="ARBA" id="ARBA00022737"/>
    </source>
</evidence>
<dbReference type="OrthoDB" id="654211at2759"/>
<feature type="region of interest" description="Disordered" evidence="6">
    <location>
        <begin position="25"/>
        <end position="62"/>
    </location>
</feature>
<dbReference type="GO" id="GO:0005634">
    <property type="term" value="C:nucleus"/>
    <property type="evidence" value="ECO:0007669"/>
    <property type="project" value="UniProtKB-ARBA"/>
</dbReference>
<dbReference type="InterPro" id="IPR050329">
    <property type="entry name" value="GLI_C2H2-zinc-finger"/>
</dbReference>
<dbReference type="STRING" id="1314776.A0A166FM53"/>
<keyword evidence="9" id="KW-1185">Reference proteome</keyword>
<keyword evidence="1" id="KW-0479">Metal-binding</keyword>
<dbReference type="GO" id="GO:0000978">
    <property type="term" value="F:RNA polymerase II cis-regulatory region sequence-specific DNA binding"/>
    <property type="evidence" value="ECO:0007669"/>
    <property type="project" value="TreeGrafter"/>
</dbReference>
<dbReference type="PANTHER" id="PTHR19818:SF159">
    <property type="entry name" value="C2H2-TYPE DOMAIN-CONTAINING PROTEIN"/>
    <property type="match status" value="1"/>
</dbReference>
<dbReference type="SMART" id="SM00355">
    <property type="entry name" value="ZnF_C2H2"/>
    <property type="match status" value="4"/>
</dbReference>
<accession>A0A166FM53</accession>
<dbReference type="AlphaFoldDB" id="A0A166FM53"/>
<dbReference type="GO" id="GO:0045944">
    <property type="term" value="P:positive regulation of transcription by RNA polymerase II"/>
    <property type="evidence" value="ECO:0007669"/>
    <property type="project" value="UniProtKB-ARBA"/>
</dbReference>
<dbReference type="PROSITE" id="PS00028">
    <property type="entry name" value="ZINC_FINGER_C2H2_1"/>
    <property type="match status" value="2"/>
</dbReference>
<evidence type="ECO:0000256" key="6">
    <source>
        <dbReference type="SAM" id="MobiDB-lite"/>
    </source>
</evidence>
<dbReference type="GO" id="GO:0008270">
    <property type="term" value="F:zinc ion binding"/>
    <property type="evidence" value="ECO:0007669"/>
    <property type="project" value="UniProtKB-KW"/>
</dbReference>
<evidence type="ECO:0000256" key="5">
    <source>
        <dbReference type="PROSITE-ProRule" id="PRU00042"/>
    </source>
</evidence>
<protein>
    <recommendedName>
        <fullName evidence="7">C2H2-type domain-containing protein</fullName>
    </recommendedName>
</protein>
<feature type="domain" description="C2H2-type" evidence="7">
    <location>
        <begin position="126"/>
        <end position="153"/>
    </location>
</feature>
<evidence type="ECO:0000313" key="9">
    <source>
        <dbReference type="Proteomes" id="UP000076798"/>
    </source>
</evidence>
<dbReference type="InterPro" id="IPR036236">
    <property type="entry name" value="Znf_C2H2_sf"/>
</dbReference>
<dbReference type="PANTHER" id="PTHR19818">
    <property type="entry name" value="ZINC FINGER PROTEIN ZIC AND GLI"/>
    <property type="match status" value="1"/>
</dbReference>
<evidence type="ECO:0000313" key="8">
    <source>
        <dbReference type="EMBL" id="KZT40799.1"/>
    </source>
</evidence>
<feature type="domain" description="C2H2-type" evidence="7">
    <location>
        <begin position="65"/>
        <end position="92"/>
    </location>
</feature>
<organism evidence="8 9">
    <name type="scientific">Sistotremastrum suecicum HHB10207 ss-3</name>
    <dbReference type="NCBI Taxonomy" id="1314776"/>
    <lineage>
        <taxon>Eukaryota</taxon>
        <taxon>Fungi</taxon>
        <taxon>Dikarya</taxon>
        <taxon>Basidiomycota</taxon>
        <taxon>Agaricomycotina</taxon>
        <taxon>Agaricomycetes</taxon>
        <taxon>Sistotremastrales</taxon>
        <taxon>Sistotremastraceae</taxon>
        <taxon>Sistotremastrum</taxon>
    </lineage>
</organism>
<feature type="compositionally biased region" description="Basic and acidic residues" evidence="6">
    <location>
        <begin position="209"/>
        <end position="224"/>
    </location>
</feature>